<dbReference type="Gene3D" id="2.40.10.10">
    <property type="entry name" value="Trypsin-like serine proteases"/>
    <property type="match status" value="2"/>
</dbReference>
<organism evidence="3 4">
    <name type="scientific">Asbolus verrucosus</name>
    <name type="common">Desert ironclad beetle</name>
    <dbReference type="NCBI Taxonomy" id="1661398"/>
    <lineage>
        <taxon>Eukaryota</taxon>
        <taxon>Metazoa</taxon>
        <taxon>Ecdysozoa</taxon>
        <taxon>Arthropoda</taxon>
        <taxon>Hexapoda</taxon>
        <taxon>Insecta</taxon>
        <taxon>Pterygota</taxon>
        <taxon>Neoptera</taxon>
        <taxon>Endopterygota</taxon>
        <taxon>Coleoptera</taxon>
        <taxon>Polyphaga</taxon>
        <taxon>Cucujiformia</taxon>
        <taxon>Tenebrionidae</taxon>
        <taxon>Pimeliinae</taxon>
        <taxon>Asbolus</taxon>
    </lineage>
</organism>
<dbReference type="STRING" id="1661398.A0A482VWZ0"/>
<dbReference type="GO" id="GO:0004252">
    <property type="term" value="F:serine-type endopeptidase activity"/>
    <property type="evidence" value="ECO:0007669"/>
    <property type="project" value="InterPro"/>
</dbReference>
<dbReference type="SMART" id="SM00020">
    <property type="entry name" value="Tryp_SPc"/>
    <property type="match status" value="1"/>
</dbReference>
<feature type="domain" description="Peptidase S1" evidence="2">
    <location>
        <begin position="3"/>
        <end position="235"/>
    </location>
</feature>
<keyword evidence="4" id="KW-1185">Reference proteome</keyword>
<dbReference type="InterPro" id="IPR001314">
    <property type="entry name" value="Peptidase_S1A"/>
</dbReference>
<dbReference type="CDD" id="cd00190">
    <property type="entry name" value="Tryp_SPc"/>
    <property type="match status" value="1"/>
</dbReference>
<dbReference type="Pfam" id="PF00089">
    <property type="entry name" value="Trypsin"/>
    <property type="match status" value="2"/>
</dbReference>
<gene>
    <name evidence="3" type="ORF">BDFB_003633</name>
</gene>
<feature type="non-terminal residue" evidence="3">
    <location>
        <position position="332"/>
    </location>
</feature>
<evidence type="ECO:0000313" key="3">
    <source>
        <dbReference type="EMBL" id="RZC37325.1"/>
    </source>
</evidence>
<dbReference type="InterPro" id="IPR009003">
    <property type="entry name" value="Peptidase_S1_PA"/>
</dbReference>
<dbReference type="PANTHER" id="PTHR24260:SF136">
    <property type="entry name" value="GH08193P-RELATED"/>
    <property type="match status" value="1"/>
</dbReference>
<dbReference type="EMBL" id="QDEB01053680">
    <property type="protein sequence ID" value="RZC37325.1"/>
    <property type="molecule type" value="Genomic_DNA"/>
</dbReference>
<comment type="caution">
    <text evidence="3">The sequence shown here is derived from an EMBL/GenBank/DDBJ whole genome shotgun (WGS) entry which is preliminary data.</text>
</comment>
<feature type="non-terminal residue" evidence="3">
    <location>
        <position position="1"/>
    </location>
</feature>
<dbReference type="InterPro" id="IPR018114">
    <property type="entry name" value="TRYPSIN_HIS"/>
</dbReference>
<name>A0A482VWZ0_ASBVE</name>
<dbReference type="SUPFAM" id="SSF50494">
    <property type="entry name" value="Trypsin-like serine proteases"/>
    <property type="match status" value="2"/>
</dbReference>
<evidence type="ECO:0000256" key="1">
    <source>
        <dbReference type="ARBA" id="ARBA00023157"/>
    </source>
</evidence>
<dbReference type="PROSITE" id="PS50240">
    <property type="entry name" value="TRYPSIN_DOM"/>
    <property type="match status" value="1"/>
</dbReference>
<dbReference type="PRINTS" id="PR00722">
    <property type="entry name" value="CHYMOTRYPSIN"/>
</dbReference>
<dbReference type="FunFam" id="2.40.10.10:FF:000068">
    <property type="entry name" value="transmembrane protease serine 2"/>
    <property type="match status" value="1"/>
</dbReference>
<dbReference type="PROSITE" id="PS00134">
    <property type="entry name" value="TRYPSIN_HIS"/>
    <property type="match status" value="1"/>
</dbReference>
<dbReference type="Proteomes" id="UP000292052">
    <property type="component" value="Unassembled WGS sequence"/>
</dbReference>
<reference evidence="3 4" key="1">
    <citation type="submission" date="2017-03" db="EMBL/GenBank/DDBJ databases">
        <title>Genome of the blue death feigning beetle - Asbolus verrucosus.</title>
        <authorList>
            <person name="Rider S.D."/>
        </authorList>
    </citation>
    <scope>NUCLEOTIDE SEQUENCE [LARGE SCALE GENOMIC DNA]</scope>
    <source>
        <strain evidence="3">Butters</strain>
        <tissue evidence="3">Head and leg muscle</tissue>
    </source>
</reference>
<dbReference type="InterPro" id="IPR043504">
    <property type="entry name" value="Peptidase_S1_PA_chymotrypsin"/>
</dbReference>
<dbReference type="InterPro" id="IPR001254">
    <property type="entry name" value="Trypsin_dom"/>
</dbReference>
<keyword evidence="1" id="KW-1015">Disulfide bond</keyword>
<accession>A0A482VWZ0</accession>
<evidence type="ECO:0000313" key="4">
    <source>
        <dbReference type="Proteomes" id="UP000292052"/>
    </source>
</evidence>
<protein>
    <submittedName>
        <fullName evidence="3">Brachyurin-like</fullName>
    </submittedName>
</protein>
<dbReference type="GO" id="GO:0006508">
    <property type="term" value="P:proteolysis"/>
    <property type="evidence" value="ECO:0007669"/>
    <property type="project" value="InterPro"/>
</dbReference>
<dbReference type="AlphaFoldDB" id="A0A482VWZ0"/>
<sequence length="332" mass="36032">GRIIGGTSAYPAQFPFAAAITVQTTNSKFFCGGALISTEWVLTAGHCVYGGILFTIQLGSNSLTEDDSNRLILATSNYMVHPNFNPDTTENDIGLIKFRMAIQYTDYIQPPNSLPTSPILDYQNVMAIGWGQVNDSSPELSDYLNWVLLSSISNEECKLTYGNQITNTMVCVSGNFNEGPCIGDSGAPLIQSLTDGRMVPVGISSFVSGNGCESVDPSGYTRIYPYLDWIRNVTNIFATRYTINLGSNNLEGTDPNRVVVATATSVIHPDYNPDTLENDVGLIRLRLPVDFNEYITAIALPQISLSVSATVTAIGKSRALEQSTFCAINYII</sequence>
<dbReference type="InterPro" id="IPR051333">
    <property type="entry name" value="CLIP_Serine_Protease"/>
</dbReference>
<evidence type="ECO:0000259" key="2">
    <source>
        <dbReference type="PROSITE" id="PS50240"/>
    </source>
</evidence>
<proteinExistence type="predicted"/>
<dbReference type="PANTHER" id="PTHR24260">
    <property type="match status" value="1"/>
</dbReference>
<dbReference type="OrthoDB" id="6743209at2759"/>